<dbReference type="NCBIfam" id="TIGR00803">
    <property type="entry name" value="nst"/>
    <property type="match status" value="1"/>
</dbReference>
<reference evidence="6 7" key="1">
    <citation type="submission" date="2023-04" db="EMBL/GenBank/DDBJ databases">
        <title>Genome of Basidiobolus ranarum AG-B5.</title>
        <authorList>
            <person name="Stajich J.E."/>
            <person name="Carter-House D."/>
            <person name="Gryganskyi A."/>
        </authorList>
    </citation>
    <scope>NUCLEOTIDE SEQUENCE [LARGE SCALE GENOMIC DNA]</scope>
    <source>
        <strain evidence="6 7">AG-B5</strain>
    </source>
</reference>
<keyword evidence="3 5" id="KW-1133">Transmembrane helix</keyword>
<gene>
    <name evidence="6" type="ORF">K7432_000810</name>
</gene>
<proteinExistence type="predicted"/>
<evidence type="ECO:0000256" key="2">
    <source>
        <dbReference type="ARBA" id="ARBA00022692"/>
    </source>
</evidence>
<name>A0ABR2WAM7_9FUNG</name>
<evidence type="ECO:0000256" key="5">
    <source>
        <dbReference type="SAM" id="Phobius"/>
    </source>
</evidence>
<feature type="transmembrane region" description="Helical" evidence="5">
    <location>
        <begin position="53"/>
        <end position="75"/>
    </location>
</feature>
<dbReference type="InterPro" id="IPR007271">
    <property type="entry name" value="Nuc_sug_transpt"/>
</dbReference>
<dbReference type="Pfam" id="PF04142">
    <property type="entry name" value="Nuc_sug_transp"/>
    <property type="match status" value="1"/>
</dbReference>
<evidence type="ECO:0000256" key="4">
    <source>
        <dbReference type="ARBA" id="ARBA00023136"/>
    </source>
</evidence>
<feature type="transmembrane region" description="Helical" evidence="5">
    <location>
        <begin position="156"/>
        <end position="173"/>
    </location>
</feature>
<keyword evidence="7" id="KW-1185">Reference proteome</keyword>
<dbReference type="Proteomes" id="UP001479436">
    <property type="component" value="Unassembled WGS sequence"/>
</dbReference>
<feature type="transmembrane region" description="Helical" evidence="5">
    <location>
        <begin position="265"/>
        <end position="285"/>
    </location>
</feature>
<feature type="transmembrane region" description="Helical" evidence="5">
    <location>
        <begin position="21"/>
        <end position="41"/>
    </location>
</feature>
<evidence type="ECO:0008006" key="8">
    <source>
        <dbReference type="Google" id="ProtNLM"/>
    </source>
</evidence>
<feature type="transmembrane region" description="Helical" evidence="5">
    <location>
        <begin position="225"/>
        <end position="245"/>
    </location>
</feature>
<evidence type="ECO:0000256" key="3">
    <source>
        <dbReference type="ARBA" id="ARBA00022989"/>
    </source>
</evidence>
<dbReference type="PANTHER" id="PTHR10231">
    <property type="entry name" value="NUCLEOTIDE-SUGAR TRANSMEMBRANE TRANSPORTER"/>
    <property type="match status" value="1"/>
</dbReference>
<feature type="transmembrane region" description="Helical" evidence="5">
    <location>
        <begin position="316"/>
        <end position="332"/>
    </location>
</feature>
<feature type="transmembrane region" description="Helical" evidence="5">
    <location>
        <begin position="193"/>
        <end position="213"/>
    </location>
</feature>
<accession>A0ABR2WAM7</accession>
<feature type="transmembrane region" description="Helical" evidence="5">
    <location>
        <begin position="292"/>
        <end position="310"/>
    </location>
</feature>
<organism evidence="6 7">
    <name type="scientific">Basidiobolus ranarum</name>
    <dbReference type="NCBI Taxonomy" id="34480"/>
    <lineage>
        <taxon>Eukaryota</taxon>
        <taxon>Fungi</taxon>
        <taxon>Fungi incertae sedis</taxon>
        <taxon>Zoopagomycota</taxon>
        <taxon>Entomophthoromycotina</taxon>
        <taxon>Basidiobolomycetes</taxon>
        <taxon>Basidiobolales</taxon>
        <taxon>Basidiobolaceae</taxon>
        <taxon>Basidiobolus</taxon>
    </lineage>
</organism>
<protein>
    <recommendedName>
        <fullName evidence="8">Nucleotide-sugar transporter</fullName>
    </recommendedName>
</protein>
<keyword evidence="2 5" id="KW-0812">Transmembrane</keyword>
<evidence type="ECO:0000313" key="7">
    <source>
        <dbReference type="Proteomes" id="UP001479436"/>
    </source>
</evidence>
<dbReference type="InterPro" id="IPR037185">
    <property type="entry name" value="EmrE-like"/>
</dbReference>
<evidence type="ECO:0000313" key="6">
    <source>
        <dbReference type="EMBL" id="KAK9728780.1"/>
    </source>
</evidence>
<comment type="caution">
    <text evidence="6">The sequence shown here is derived from an EMBL/GenBank/DDBJ whole genome shotgun (WGS) entry which is preliminary data.</text>
</comment>
<sequence length="334" mass="36810">MKYELPPPSSSREEKSVQFKKYISLCFLTIQSSTLVLMLRYSRVEHQPGQPMYLASTAVFFAELIKAVVCLLFLYKNSGKWSIFVDTLTDEIFGNWSELKLMMVPSGLYALQNNLLFLALSNLEAATFQISYQLKILSTALFSVLLLGTRLSRNKWLSLILLMVGVILVQLPSTSEASTTTEDASVTDLQNPIVGLFAVISACLSSGFAGCYFEKIVKKGPASMWVRNIQLGIPALLFSMTAMLISDGRAIAHNGILYGYDTLTWVVVFNQALSGLLVALVVKYAGNILKGFANSLSIIISSMISFYVFGFQPSPQFAMGAFIVITATLLYSRP</sequence>
<evidence type="ECO:0000256" key="1">
    <source>
        <dbReference type="ARBA" id="ARBA00004141"/>
    </source>
</evidence>
<dbReference type="EMBL" id="JASJQH010006891">
    <property type="protein sequence ID" value="KAK9728780.1"/>
    <property type="molecule type" value="Genomic_DNA"/>
</dbReference>
<comment type="subcellular location">
    <subcellularLocation>
        <location evidence="1">Membrane</location>
        <topology evidence="1">Multi-pass membrane protein</topology>
    </subcellularLocation>
</comment>
<dbReference type="Gene3D" id="1.10.3730.20">
    <property type="match status" value="1"/>
</dbReference>
<dbReference type="SUPFAM" id="SSF103481">
    <property type="entry name" value="Multidrug resistance efflux transporter EmrE"/>
    <property type="match status" value="1"/>
</dbReference>
<dbReference type="PIRSF" id="PIRSF005799">
    <property type="entry name" value="UDP-gal_transpt"/>
    <property type="match status" value="1"/>
</dbReference>
<keyword evidence="4 5" id="KW-0472">Membrane</keyword>